<evidence type="ECO:0000313" key="1">
    <source>
        <dbReference type="EMBL" id="TDC22610.1"/>
    </source>
</evidence>
<accession>A0A4R4PKG5</accession>
<dbReference type="RefSeq" id="WP_132412633.1">
    <property type="nucleotide sequence ID" value="NZ_SMKA01000186.1"/>
</dbReference>
<proteinExistence type="predicted"/>
<keyword evidence="2" id="KW-1185">Reference proteome</keyword>
<comment type="caution">
    <text evidence="1">The sequence shown here is derived from an EMBL/GenBank/DDBJ whole genome shotgun (WGS) entry which is preliminary data.</text>
</comment>
<protein>
    <submittedName>
        <fullName evidence="1">Uncharacterized protein</fullName>
    </submittedName>
</protein>
<sequence>MDVQVIEGRFAELPTVDARGIDRRAFGEFIGPQGELASYAIGWTTGTDQHVGRISIGIGAGNPGGATIHAVIVDDGHQYGLSLIDDPFEQVPEGGPNLTAQQARAHEDLPFMWWVADNVLATDRRAWWLLHWLLQTNCIQTAEVFDLREPILLVGHDEDDGIWQLIGTSNAGPDGKLGHLSHAIDEDQTLLDVLNLQPGQSATRSAVGAPWNRHVGYPD</sequence>
<organism evidence="1 2">
    <name type="scientific">Kribbella albertanoniae</name>
    <dbReference type="NCBI Taxonomy" id="1266829"/>
    <lineage>
        <taxon>Bacteria</taxon>
        <taxon>Bacillati</taxon>
        <taxon>Actinomycetota</taxon>
        <taxon>Actinomycetes</taxon>
        <taxon>Propionibacteriales</taxon>
        <taxon>Kribbellaceae</taxon>
        <taxon>Kribbella</taxon>
    </lineage>
</organism>
<dbReference type="OrthoDB" id="9793188at2"/>
<dbReference type="AlphaFoldDB" id="A0A4R4PKG5"/>
<gene>
    <name evidence="1" type="ORF">E1261_30500</name>
</gene>
<reference evidence="1 2" key="1">
    <citation type="submission" date="2019-03" db="EMBL/GenBank/DDBJ databases">
        <title>Draft genome sequences of novel Actinobacteria.</title>
        <authorList>
            <person name="Sahin N."/>
            <person name="Ay H."/>
            <person name="Saygin H."/>
        </authorList>
    </citation>
    <scope>NUCLEOTIDE SEQUENCE [LARGE SCALE GENOMIC DNA]</scope>
    <source>
        <strain evidence="1 2">JCM 30547</strain>
    </source>
</reference>
<evidence type="ECO:0000313" key="2">
    <source>
        <dbReference type="Proteomes" id="UP000295075"/>
    </source>
</evidence>
<name>A0A4R4PKG5_9ACTN</name>
<dbReference type="Proteomes" id="UP000295075">
    <property type="component" value="Unassembled WGS sequence"/>
</dbReference>
<dbReference type="EMBL" id="SMKA01000186">
    <property type="protein sequence ID" value="TDC22610.1"/>
    <property type="molecule type" value="Genomic_DNA"/>
</dbReference>